<protein>
    <submittedName>
        <fullName evidence="1">Uncharacterized protein</fullName>
    </submittedName>
</protein>
<name>A0A2P2N4L0_RHIMU</name>
<dbReference type="AlphaFoldDB" id="A0A2P2N4L0"/>
<proteinExistence type="predicted"/>
<reference evidence="1" key="1">
    <citation type="submission" date="2018-02" db="EMBL/GenBank/DDBJ databases">
        <title>Rhizophora mucronata_Transcriptome.</title>
        <authorList>
            <person name="Meera S.P."/>
            <person name="Sreeshan A."/>
            <person name="Augustine A."/>
        </authorList>
    </citation>
    <scope>NUCLEOTIDE SEQUENCE</scope>
    <source>
        <tissue evidence="1">Leaf</tissue>
    </source>
</reference>
<sequence length="77" mass="8121">MTGLIFQIGSHCGPGVVSSKSNDPEAVVIPGGLVEVIVMALACTGPMKMRKGVHHVSDLAIKLFVPVKLNSIRVRGR</sequence>
<evidence type="ECO:0000313" key="1">
    <source>
        <dbReference type="EMBL" id="MBX37432.1"/>
    </source>
</evidence>
<accession>A0A2P2N4L0</accession>
<organism evidence="1">
    <name type="scientific">Rhizophora mucronata</name>
    <name type="common">Asiatic mangrove</name>
    <dbReference type="NCBI Taxonomy" id="61149"/>
    <lineage>
        <taxon>Eukaryota</taxon>
        <taxon>Viridiplantae</taxon>
        <taxon>Streptophyta</taxon>
        <taxon>Embryophyta</taxon>
        <taxon>Tracheophyta</taxon>
        <taxon>Spermatophyta</taxon>
        <taxon>Magnoliopsida</taxon>
        <taxon>eudicotyledons</taxon>
        <taxon>Gunneridae</taxon>
        <taxon>Pentapetalae</taxon>
        <taxon>rosids</taxon>
        <taxon>fabids</taxon>
        <taxon>Malpighiales</taxon>
        <taxon>Rhizophoraceae</taxon>
        <taxon>Rhizophora</taxon>
    </lineage>
</organism>
<dbReference type="EMBL" id="GGEC01056948">
    <property type="protein sequence ID" value="MBX37432.1"/>
    <property type="molecule type" value="Transcribed_RNA"/>
</dbReference>